<reference evidence="1" key="1">
    <citation type="submission" date="2014-11" db="EMBL/GenBank/DDBJ databases">
        <authorList>
            <person name="Amaro Gonzalez C."/>
        </authorList>
    </citation>
    <scope>NUCLEOTIDE SEQUENCE</scope>
</reference>
<accession>A0A0E9UT84</accession>
<proteinExistence type="predicted"/>
<reference evidence="1" key="2">
    <citation type="journal article" date="2015" name="Fish Shellfish Immunol.">
        <title>Early steps in the European eel (Anguilla anguilla)-Vibrio vulnificus interaction in the gills: Role of the RtxA13 toxin.</title>
        <authorList>
            <person name="Callol A."/>
            <person name="Pajuelo D."/>
            <person name="Ebbesson L."/>
            <person name="Teles M."/>
            <person name="MacKenzie S."/>
            <person name="Amaro C."/>
        </authorList>
    </citation>
    <scope>NUCLEOTIDE SEQUENCE</scope>
</reference>
<sequence length="19" mass="2130">MGFPATDRLSPRSVLSPWI</sequence>
<evidence type="ECO:0000313" key="1">
    <source>
        <dbReference type="EMBL" id="JAH68400.1"/>
    </source>
</evidence>
<organism evidence="1">
    <name type="scientific">Anguilla anguilla</name>
    <name type="common">European freshwater eel</name>
    <name type="synonym">Muraena anguilla</name>
    <dbReference type="NCBI Taxonomy" id="7936"/>
    <lineage>
        <taxon>Eukaryota</taxon>
        <taxon>Metazoa</taxon>
        <taxon>Chordata</taxon>
        <taxon>Craniata</taxon>
        <taxon>Vertebrata</taxon>
        <taxon>Euteleostomi</taxon>
        <taxon>Actinopterygii</taxon>
        <taxon>Neopterygii</taxon>
        <taxon>Teleostei</taxon>
        <taxon>Anguilliformes</taxon>
        <taxon>Anguillidae</taxon>
        <taxon>Anguilla</taxon>
    </lineage>
</organism>
<name>A0A0E9UT84_ANGAN</name>
<dbReference type="EMBL" id="GBXM01040177">
    <property type="protein sequence ID" value="JAH68400.1"/>
    <property type="molecule type" value="Transcribed_RNA"/>
</dbReference>
<dbReference type="AlphaFoldDB" id="A0A0E9UT84"/>
<protein>
    <submittedName>
        <fullName evidence="1">Uncharacterized protein</fullName>
    </submittedName>
</protein>